<evidence type="ECO:0000256" key="6">
    <source>
        <dbReference type="SAM" id="MobiDB-lite"/>
    </source>
</evidence>
<keyword evidence="9" id="KW-1185">Reference proteome</keyword>
<dbReference type="PATRIC" id="fig|84531.8.peg.617"/>
<organism evidence="8 9">
    <name type="scientific">Lysobacter antibioticus</name>
    <dbReference type="NCBI Taxonomy" id="84531"/>
    <lineage>
        <taxon>Bacteria</taxon>
        <taxon>Pseudomonadati</taxon>
        <taxon>Pseudomonadota</taxon>
        <taxon>Gammaproteobacteria</taxon>
        <taxon>Lysobacterales</taxon>
        <taxon>Lysobacteraceae</taxon>
        <taxon>Lysobacter</taxon>
    </lineage>
</organism>
<dbReference type="PANTHER" id="PTHR10183:SF379">
    <property type="entry name" value="CALPAIN-5"/>
    <property type="match status" value="1"/>
</dbReference>
<dbReference type="InterPro" id="IPR001300">
    <property type="entry name" value="Peptidase_C2_calpain_cat"/>
</dbReference>
<evidence type="ECO:0000256" key="1">
    <source>
        <dbReference type="ARBA" id="ARBA00007623"/>
    </source>
</evidence>
<feature type="region of interest" description="Disordered" evidence="6">
    <location>
        <begin position="27"/>
        <end position="49"/>
    </location>
</feature>
<evidence type="ECO:0000256" key="2">
    <source>
        <dbReference type="ARBA" id="ARBA00022670"/>
    </source>
</evidence>
<evidence type="ECO:0000256" key="3">
    <source>
        <dbReference type="ARBA" id="ARBA00022801"/>
    </source>
</evidence>
<keyword evidence="4 5" id="KW-0788">Thiol protease</keyword>
<feature type="active site" evidence="5">
    <location>
        <position position="58"/>
    </location>
</feature>
<dbReference type="Pfam" id="PF00648">
    <property type="entry name" value="Peptidase_C2"/>
    <property type="match status" value="1"/>
</dbReference>
<dbReference type="SUPFAM" id="SSF54001">
    <property type="entry name" value="Cysteine proteinases"/>
    <property type="match status" value="1"/>
</dbReference>
<dbReference type="PROSITE" id="PS50203">
    <property type="entry name" value="CALPAIN_CAT"/>
    <property type="match status" value="1"/>
</dbReference>
<accession>A0A0S2F5D8</accession>
<dbReference type="GO" id="GO:0004198">
    <property type="term" value="F:calcium-dependent cysteine-type endopeptidase activity"/>
    <property type="evidence" value="ECO:0007669"/>
    <property type="project" value="InterPro"/>
</dbReference>
<evidence type="ECO:0000256" key="4">
    <source>
        <dbReference type="ARBA" id="ARBA00022807"/>
    </source>
</evidence>
<dbReference type="InterPro" id="IPR022684">
    <property type="entry name" value="Calpain_cysteine_protease"/>
</dbReference>
<dbReference type="InterPro" id="IPR038765">
    <property type="entry name" value="Papain-like_cys_pep_sf"/>
</dbReference>
<dbReference type="RefSeq" id="WP_057916510.1">
    <property type="nucleotide sequence ID" value="NZ_CP011129.1"/>
</dbReference>
<reference evidence="8 9" key="1">
    <citation type="journal article" date="2015" name="BMC Genomics">
        <title>Comparative genomics and metabolic profiling of the genus Lysobacter.</title>
        <authorList>
            <person name="de Bruijn I."/>
            <person name="Cheng X."/>
            <person name="de Jager V."/>
            <person name="Exposito R.G."/>
            <person name="Watrous J."/>
            <person name="Patel N."/>
            <person name="Postma J."/>
            <person name="Dorrestein P.C."/>
            <person name="Kobayashi D."/>
            <person name="Raaijmakers J.M."/>
        </authorList>
    </citation>
    <scope>NUCLEOTIDE SEQUENCE [LARGE SCALE GENOMIC DNA]</scope>
    <source>
        <strain evidence="8 9">76</strain>
    </source>
</reference>
<dbReference type="EMBL" id="CP011129">
    <property type="protein sequence ID" value="ALN78750.1"/>
    <property type="molecule type" value="Genomic_DNA"/>
</dbReference>
<comment type="similarity">
    <text evidence="1">Belongs to the peptidase C2 family.</text>
</comment>
<evidence type="ECO:0000256" key="5">
    <source>
        <dbReference type="PROSITE-ProRule" id="PRU00239"/>
    </source>
</evidence>
<protein>
    <submittedName>
        <fullName evidence="8">Calpain cysteine protease family protein</fullName>
    </submittedName>
</protein>
<dbReference type="Proteomes" id="UP000060787">
    <property type="component" value="Chromosome"/>
</dbReference>
<proteinExistence type="inferred from homology"/>
<dbReference type="Gene3D" id="3.90.70.10">
    <property type="entry name" value="Cysteine proteinases"/>
    <property type="match status" value="1"/>
</dbReference>
<dbReference type="KEGG" id="lab:LA76x_0589"/>
<feature type="active site" evidence="5">
    <location>
        <position position="243"/>
    </location>
</feature>
<dbReference type="GO" id="GO:0006508">
    <property type="term" value="P:proteolysis"/>
    <property type="evidence" value="ECO:0007669"/>
    <property type="project" value="UniProtKB-KW"/>
</dbReference>
<keyword evidence="2 5" id="KW-0645">Protease</keyword>
<keyword evidence="3 5" id="KW-0378">Hydrolase</keyword>
<sequence>MELSNANFYAYQPVNLPAEIDHEKAAKANSTETPFVQGEGDSNAIDPNDVNQDGYGSCAVLSTIKSIAAQNPDVLKNMIRDNGDGTYTVTFNEYDNGFLGIGSGWDKKEVTVAGPFDGKAADIGDMGKDGQGEVWPAIIEKAYAQYADGGYKTYDDGESPADVQEAILGRDSRTESPSEYDSGELSDKLKNGEAVVAWTAGSDGWNDEQKKLAADYGAVGGHAYRVEDVYTDADGNTRIKLDNPWGHSDVDMPYSDYQKLYHEVNSTPTK</sequence>
<name>A0A0S2F5D8_LYSAN</name>
<evidence type="ECO:0000259" key="7">
    <source>
        <dbReference type="PROSITE" id="PS50203"/>
    </source>
</evidence>
<gene>
    <name evidence="8" type="ORF">LA76x_0589</name>
</gene>
<evidence type="ECO:0000313" key="9">
    <source>
        <dbReference type="Proteomes" id="UP000060787"/>
    </source>
</evidence>
<dbReference type="PANTHER" id="PTHR10183">
    <property type="entry name" value="CALPAIN"/>
    <property type="match status" value="1"/>
</dbReference>
<evidence type="ECO:0000313" key="8">
    <source>
        <dbReference type="EMBL" id="ALN78750.1"/>
    </source>
</evidence>
<dbReference type="AlphaFoldDB" id="A0A0S2F5D8"/>
<dbReference type="eggNOG" id="COG4842">
    <property type="taxonomic scope" value="Bacteria"/>
</dbReference>
<dbReference type="STRING" id="84531.LA76x_0589"/>
<feature type="domain" description="Calpain catalytic" evidence="7">
    <location>
        <begin position="47"/>
        <end position="270"/>
    </location>
</feature>
<feature type="active site" evidence="5">
    <location>
        <position position="222"/>
    </location>
</feature>